<accession>A0ABU6VRU1</accession>
<dbReference type="Proteomes" id="UP001341840">
    <property type="component" value="Unassembled WGS sequence"/>
</dbReference>
<evidence type="ECO:0000259" key="5">
    <source>
        <dbReference type="Pfam" id="PF00150"/>
    </source>
</evidence>
<evidence type="ECO:0000256" key="4">
    <source>
        <dbReference type="RuleBase" id="RU361153"/>
    </source>
</evidence>
<keyword evidence="2 4" id="KW-0378">Hydrolase</keyword>
<protein>
    <recommendedName>
        <fullName evidence="5">Glycoside hydrolase family 5 domain-containing protein</fullName>
    </recommendedName>
</protein>
<evidence type="ECO:0000313" key="7">
    <source>
        <dbReference type="Proteomes" id="UP001341840"/>
    </source>
</evidence>
<proteinExistence type="inferred from homology"/>
<comment type="caution">
    <text evidence="6">The sequence shown here is derived from an EMBL/GenBank/DDBJ whole genome shotgun (WGS) entry which is preliminary data.</text>
</comment>
<feature type="domain" description="Glycoside hydrolase family 5" evidence="5">
    <location>
        <begin position="2"/>
        <end position="254"/>
    </location>
</feature>
<comment type="similarity">
    <text evidence="1 4">Belongs to the glycosyl hydrolase 5 (cellulase A) family.</text>
</comment>
<dbReference type="InterPro" id="IPR010431">
    <property type="entry name" value="Fascin"/>
</dbReference>
<evidence type="ECO:0000256" key="1">
    <source>
        <dbReference type="ARBA" id="ARBA00005641"/>
    </source>
</evidence>
<dbReference type="SUPFAM" id="SSF51445">
    <property type="entry name" value="(Trans)glycosidases"/>
    <property type="match status" value="1"/>
</dbReference>
<dbReference type="Gene3D" id="3.20.20.80">
    <property type="entry name" value="Glycosidases"/>
    <property type="match status" value="1"/>
</dbReference>
<evidence type="ECO:0000256" key="2">
    <source>
        <dbReference type="ARBA" id="ARBA00022801"/>
    </source>
</evidence>
<dbReference type="EMBL" id="JASCZI010151916">
    <property type="protein sequence ID" value="MED6174878.1"/>
    <property type="molecule type" value="Genomic_DNA"/>
</dbReference>
<evidence type="ECO:0000313" key="6">
    <source>
        <dbReference type="EMBL" id="MED6174878.1"/>
    </source>
</evidence>
<sequence>MASNGISAIRIPVGWWIASDPTPPSPYVAGSLQALDNAFIWAQKYGLKIIIDLHAAPGSQNGYEHSSSRDGSQEWGETDDNIQQSVHVIEFLAARYSKSPSLYAVELINEPLSPGATLEALNMYYKAGYEAVRKHSKTAYVVFSNRLGSSDPREFFPVASGLIRTVIDVHYYSLYESKFDNLTVQQNIDFIQINRTSHLTSLTTSNGPLIFVGEWVAEWKVNGATKDDYQRFAKAQLDVYGRASFGWSYWTLKNVNNHWSLEWMINNAYIKL</sequence>
<name>A0ABU6VRU1_9FABA</name>
<dbReference type="Pfam" id="PF00150">
    <property type="entry name" value="Cellulase"/>
    <property type="match status" value="1"/>
</dbReference>
<gene>
    <name evidence="6" type="ORF">PIB30_073152</name>
</gene>
<dbReference type="InterPro" id="IPR001547">
    <property type="entry name" value="Glyco_hydro_5"/>
</dbReference>
<keyword evidence="3 4" id="KW-0326">Glycosidase</keyword>
<evidence type="ECO:0000256" key="3">
    <source>
        <dbReference type="ARBA" id="ARBA00023295"/>
    </source>
</evidence>
<dbReference type="PANTHER" id="PTHR10551">
    <property type="entry name" value="FASCIN"/>
    <property type="match status" value="1"/>
</dbReference>
<reference evidence="6 7" key="1">
    <citation type="journal article" date="2023" name="Plants (Basel)">
        <title>Bridging the Gap: Combining Genomics and Transcriptomics Approaches to Understand Stylosanthes scabra, an Orphan Legume from the Brazilian Caatinga.</title>
        <authorList>
            <person name="Ferreira-Neto J.R.C."/>
            <person name="da Silva M.D."/>
            <person name="Binneck E."/>
            <person name="de Melo N.F."/>
            <person name="da Silva R.H."/>
            <person name="de Melo A.L.T.M."/>
            <person name="Pandolfi V."/>
            <person name="Bustamante F.O."/>
            <person name="Brasileiro-Vidal A.C."/>
            <person name="Benko-Iseppon A.M."/>
        </authorList>
    </citation>
    <scope>NUCLEOTIDE SEQUENCE [LARGE SCALE GENOMIC DNA]</scope>
    <source>
        <tissue evidence="6">Leaves</tissue>
    </source>
</reference>
<dbReference type="InterPro" id="IPR017853">
    <property type="entry name" value="GH"/>
</dbReference>
<keyword evidence="7" id="KW-1185">Reference proteome</keyword>
<dbReference type="PANTHER" id="PTHR10551:SF14">
    <property type="entry name" value="CELLULASE CONTAINING PROTEIN, EXPRESSED"/>
    <property type="match status" value="1"/>
</dbReference>
<organism evidence="6 7">
    <name type="scientific">Stylosanthes scabra</name>
    <dbReference type="NCBI Taxonomy" id="79078"/>
    <lineage>
        <taxon>Eukaryota</taxon>
        <taxon>Viridiplantae</taxon>
        <taxon>Streptophyta</taxon>
        <taxon>Embryophyta</taxon>
        <taxon>Tracheophyta</taxon>
        <taxon>Spermatophyta</taxon>
        <taxon>Magnoliopsida</taxon>
        <taxon>eudicotyledons</taxon>
        <taxon>Gunneridae</taxon>
        <taxon>Pentapetalae</taxon>
        <taxon>rosids</taxon>
        <taxon>fabids</taxon>
        <taxon>Fabales</taxon>
        <taxon>Fabaceae</taxon>
        <taxon>Papilionoideae</taxon>
        <taxon>50 kb inversion clade</taxon>
        <taxon>dalbergioids sensu lato</taxon>
        <taxon>Dalbergieae</taxon>
        <taxon>Pterocarpus clade</taxon>
        <taxon>Stylosanthes</taxon>
    </lineage>
</organism>